<dbReference type="Proteomes" id="UP000427769">
    <property type="component" value="Chromosome"/>
</dbReference>
<organism evidence="5 6">
    <name type="scientific">Desulfosarcina widdelii</name>
    <dbReference type="NCBI Taxonomy" id="947919"/>
    <lineage>
        <taxon>Bacteria</taxon>
        <taxon>Pseudomonadati</taxon>
        <taxon>Thermodesulfobacteriota</taxon>
        <taxon>Desulfobacteria</taxon>
        <taxon>Desulfobacterales</taxon>
        <taxon>Desulfosarcinaceae</taxon>
        <taxon>Desulfosarcina</taxon>
    </lineage>
</organism>
<dbReference type="InterPro" id="IPR036388">
    <property type="entry name" value="WH-like_DNA-bd_sf"/>
</dbReference>
<accession>A0A5K7Z6G8</accession>
<dbReference type="AlphaFoldDB" id="A0A5K7Z6G8"/>
<evidence type="ECO:0000256" key="1">
    <source>
        <dbReference type="ARBA" id="ARBA00023015"/>
    </source>
</evidence>
<dbReference type="InterPro" id="IPR001845">
    <property type="entry name" value="HTH_ArsR_DNA-bd_dom"/>
</dbReference>
<protein>
    <recommendedName>
        <fullName evidence="4">HTH arsR-type domain-containing protein</fullName>
    </recommendedName>
</protein>
<dbReference type="PRINTS" id="PR00778">
    <property type="entry name" value="HTHARSR"/>
</dbReference>
<feature type="domain" description="HTH arsR-type" evidence="4">
    <location>
        <begin position="14"/>
        <end position="108"/>
    </location>
</feature>
<name>A0A5K7Z6G8_9BACT</name>
<keyword evidence="2" id="KW-0238">DNA-binding</keyword>
<evidence type="ECO:0000256" key="3">
    <source>
        <dbReference type="ARBA" id="ARBA00023163"/>
    </source>
</evidence>
<dbReference type="NCBIfam" id="NF045707">
    <property type="entry name" value="Dbac_1936_reg"/>
    <property type="match status" value="1"/>
</dbReference>
<dbReference type="Pfam" id="PF01022">
    <property type="entry name" value="HTH_5"/>
    <property type="match status" value="1"/>
</dbReference>
<dbReference type="InterPro" id="IPR051011">
    <property type="entry name" value="Metal_resp_trans_reg"/>
</dbReference>
<evidence type="ECO:0000256" key="2">
    <source>
        <dbReference type="ARBA" id="ARBA00023125"/>
    </source>
</evidence>
<dbReference type="GO" id="GO:0003700">
    <property type="term" value="F:DNA-binding transcription factor activity"/>
    <property type="evidence" value="ECO:0007669"/>
    <property type="project" value="InterPro"/>
</dbReference>
<dbReference type="SMART" id="SM00418">
    <property type="entry name" value="HTH_ARSR"/>
    <property type="match status" value="1"/>
</dbReference>
<gene>
    <name evidence="5" type="ORF">DSCW_48030</name>
</gene>
<dbReference type="RefSeq" id="WP_197740410.1">
    <property type="nucleotide sequence ID" value="NZ_AP021875.1"/>
</dbReference>
<dbReference type="Gene3D" id="1.10.10.10">
    <property type="entry name" value="Winged helix-like DNA-binding domain superfamily/Winged helix DNA-binding domain"/>
    <property type="match status" value="1"/>
</dbReference>
<sequence>MNKAIAAKKSCTTSHPIDLQASAFLAKCLSDENRLRILLSISEGQKSVSAIVEELELSQPLVSHHLKELRRTLLVTVERNGPFVFYKMADNRIVGIVEKMSGLAKDLITNRNGF</sequence>
<dbReference type="InterPro" id="IPR011991">
    <property type="entry name" value="ArsR-like_HTH"/>
</dbReference>
<dbReference type="InterPro" id="IPR036390">
    <property type="entry name" value="WH_DNA-bd_sf"/>
</dbReference>
<dbReference type="PANTHER" id="PTHR43132">
    <property type="entry name" value="ARSENICAL RESISTANCE OPERON REPRESSOR ARSR-RELATED"/>
    <property type="match status" value="1"/>
</dbReference>
<dbReference type="NCBIfam" id="NF033788">
    <property type="entry name" value="HTH_metalloreg"/>
    <property type="match status" value="1"/>
</dbReference>
<dbReference type="GO" id="GO:0003677">
    <property type="term" value="F:DNA binding"/>
    <property type="evidence" value="ECO:0007669"/>
    <property type="project" value="UniProtKB-KW"/>
</dbReference>
<evidence type="ECO:0000313" key="6">
    <source>
        <dbReference type="Proteomes" id="UP000427769"/>
    </source>
</evidence>
<dbReference type="PROSITE" id="PS50987">
    <property type="entry name" value="HTH_ARSR_2"/>
    <property type="match status" value="1"/>
</dbReference>
<dbReference type="PANTHER" id="PTHR43132:SF2">
    <property type="entry name" value="ARSENICAL RESISTANCE OPERON REPRESSOR ARSR-RELATED"/>
    <property type="match status" value="1"/>
</dbReference>
<proteinExistence type="predicted"/>
<dbReference type="SUPFAM" id="SSF46785">
    <property type="entry name" value="Winged helix' DNA-binding domain"/>
    <property type="match status" value="1"/>
</dbReference>
<dbReference type="CDD" id="cd00090">
    <property type="entry name" value="HTH_ARSR"/>
    <property type="match status" value="1"/>
</dbReference>
<keyword evidence="1" id="KW-0805">Transcription regulation</keyword>
<reference evidence="5 6" key="1">
    <citation type="submission" date="2019-11" db="EMBL/GenBank/DDBJ databases">
        <title>Comparative genomics of hydrocarbon-degrading Desulfosarcina strains.</title>
        <authorList>
            <person name="Watanabe M."/>
            <person name="Kojima H."/>
            <person name="Fukui M."/>
        </authorList>
    </citation>
    <scope>NUCLEOTIDE SEQUENCE [LARGE SCALE GENOMIC DNA]</scope>
    <source>
        <strain evidence="5 6">PP31</strain>
    </source>
</reference>
<dbReference type="EMBL" id="AP021875">
    <property type="protein sequence ID" value="BBO77386.1"/>
    <property type="molecule type" value="Genomic_DNA"/>
</dbReference>
<keyword evidence="3" id="KW-0804">Transcription</keyword>
<evidence type="ECO:0000313" key="5">
    <source>
        <dbReference type="EMBL" id="BBO77386.1"/>
    </source>
</evidence>
<dbReference type="KEGG" id="dwd:DSCW_48030"/>
<evidence type="ECO:0000259" key="4">
    <source>
        <dbReference type="PROSITE" id="PS50987"/>
    </source>
</evidence>
<keyword evidence="6" id="KW-1185">Reference proteome</keyword>